<protein>
    <recommendedName>
        <fullName evidence="1">Dynamin-type G domain-containing protein</fullName>
    </recommendedName>
</protein>
<dbReference type="InterPro" id="IPR027417">
    <property type="entry name" value="P-loop_NTPase"/>
</dbReference>
<dbReference type="InterPro" id="IPR022812">
    <property type="entry name" value="Dynamin"/>
</dbReference>
<feature type="domain" description="Dynamin-type G" evidence="1">
    <location>
        <begin position="1"/>
        <end position="139"/>
    </location>
</feature>
<sequence length="265" mass="29819">MVDRYMKQERTVIIAVVPANVDMHNTEILQAAQEADPNGTRTIAVVTKMDLVDTGAELAVHELLLNKKKKMRLGYHAVKCRNQRELSKGTSIEKGLANEIAFFGQHEYWNRLPTHLWGVPKLAERLVAILQDNIRRSLPKVIAEINSRMAETQKSLSSLGTPLETPGAQRQQFGKWVNQYLRLMEAAMSGQYELLSPIDSSNDTSATPEVRLRAGLRQKDLFFRAEVEATKVNDLLEFGDSLSPKKVVVGGQDLKRMLLWETALP</sequence>
<dbReference type="GO" id="GO:0008017">
    <property type="term" value="F:microtubule binding"/>
    <property type="evidence" value="ECO:0007669"/>
    <property type="project" value="TreeGrafter"/>
</dbReference>
<dbReference type="PRINTS" id="PR00195">
    <property type="entry name" value="DYNAMIN"/>
</dbReference>
<dbReference type="Gene3D" id="3.40.50.300">
    <property type="entry name" value="P-loop containing nucleotide triphosphate hydrolases"/>
    <property type="match status" value="1"/>
</dbReference>
<dbReference type="PANTHER" id="PTHR11566:SF21">
    <property type="entry name" value="DYNAMIN RELATED PROTEIN 1, ISOFORM A"/>
    <property type="match status" value="1"/>
</dbReference>
<organism evidence="2">
    <name type="scientific">Phytophthora nicotianae</name>
    <name type="common">Potato buckeye rot agent</name>
    <name type="synonym">Phytophthora parasitica</name>
    <dbReference type="NCBI Taxonomy" id="4792"/>
    <lineage>
        <taxon>Eukaryota</taxon>
        <taxon>Sar</taxon>
        <taxon>Stramenopiles</taxon>
        <taxon>Oomycota</taxon>
        <taxon>Peronosporomycetes</taxon>
        <taxon>Peronosporales</taxon>
        <taxon>Peronosporaceae</taxon>
        <taxon>Phytophthora</taxon>
    </lineage>
</organism>
<dbReference type="InterPro" id="IPR030381">
    <property type="entry name" value="G_DYNAMIN_dom"/>
</dbReference>
<dbReference type="PROSITE" id="PS51718">
    <property type="entry name" value="G_DYNAMIN_2"/>
    <property type="match status" value="1"/>
</dbReference>
<dbReference type="GO" id="GO:0016020">
    <property type="term" value="C:membrane"/>
    <property type="evidence" value="ECO:0007669"/>
    <property type="project" value="TreeGrafter"/>
</dbReference>
<dbReference type="GO" id="GO:0005737">
    <property type="term" value="C:cytoplasm"/>
    <property type="evidence" value="ECO:0007669"/>
    <property type="project" value="TreeGrafter"/>
</dbReference>
<dbReference type="GO" id="GO:0005525">
    <property type="term" value="F:GTP binding"/>
    <property type="evidence" value="ECO:0007669"/>
    <property type="project" value="InterPro"/>
</dbReference>
<dbReference type="SUPFAM" id="SSF52540">
    <property type="entry name" value="P-loop containing nucleoside triphosphate hydrolases"/>
    <property type="match status" value="1"/>
</dbReference>
<dbReference type="Pfam" id="PF00350">
    <property type="entry name" value="Dynamin_N"/>
    <property type="match status" value="1"/>
</dbReference>
<dbReference type="PANTHER" id="PTHR11566">
    <property type="entry name" value="DYNAMIN"/>
    <property type="match status" value="1"/>
</dbReference>
<dbReference type="GO" id="GO:0005874">
    <property type="term" value="C:microtubule"/>
    <property type="evidence" value="ECO:0007669"/>
    <property type="project" value="TreeGrafter"/>
</dbReference>
<dbReference type="GO" id="GO:0003924">
    <property type="term" value="F:GTPase activity"/>
    <property type="evidence" value="ECO:0007669"/>
    <property type="project" value="TreeGrafter"/>
</dbReference>
<dbReference type="EMBL" id="KI676548">
    <property type="protein sequence ID" value="ETL25266.1"/>
    <property type="molecule type" value="Genomic_DNA"/>
</dbReference>
<dbReference type="Proteomes" id="UP000053864">
    <property type="component" value="Unassembled WGS sequence"/>
</dbReference>
<accession>W2HTU4</accession>
<dbReference type="VEuPathDB" id="FungiDB:PPTG_06307"/>
<dbReference type="InterPro" id="IPR000375">
    <property type="entry name" value="Dynamin_stalk"/>
</dbReference>
<dbReference type="Pfam" id="PF01031">
    <property type="entry name" value="Dynamin_M"/>
    <property type="match status" value="1"/>
</dbReference>
<dbReference type="AlphaFoldDB" id="W2HTU4"/>
<reference evidence="2" key="1">
    <citation type="submission" date="2013-11" db="EMBL/GenBank/DDBJ databases">
        <title>The Genome Sequence of Phytophthora parasitica CJ05E6.</title>
        <authorList>
            <consortium name="The Broad Institute Genomics Platform"/>
            <person name="Russ C."/>
            <person name="Tyler B."/>
            <person name="Panabieres F."/>
            <person name="Shan W."/>
            <person name="Tripathy S."/>
            <person name="Grunwald N."/>
            <person name="Machado M."/>
            <person name="Johnson C.S."/>
            <person name="Arredondo F."/>
            <person name="Hong C."/>
            <person name="Coffey M."/>
            <person name="Young S.K."/>
            <person name="Zeng Q."/>
            <person name="Gargeya S."/>
            <person name="Fitzgerald M."/>
            <person name="Abouelleil A."/>
            <person name="Alvarado L."/>
            <person name="Chapman S.B."/>
            <person name="Gainer-Dewar J."/>
            <person name="Goldberg J."/>
            <person name="Griggs A."/>
            <person name="Gujja S."/>
            <person name="Hansen M."/>
            <person name="Howarth C."/>
            <person name="Imamovic A."/>
            <person name="Ireland A."/>
            <person name="Larimer J."/>
            <person name="McCowan C."/>
            <person name="Murphy C."/>
            <person name="Pearson M."/>
            <person name="Poon T.W."/>
            <person name="Priest M."/>
            <person name="Roberts A."/>
            <person name="Saif S."/>
            <person name="Shea T."/>
            <person name="Sykes S."/>
            <person name="Wortman J."/>
            <person name="Nusbaum C."/>
            <person name="Birren B."/>
        </authorList>
    </citation>
    <scope>NUCLEOTIDE SEQUENCE [LARGE SCALE GENOMIC DNA]</scope>
    <source>
        <strain evidence="2">CJ05E6</strain>
    </source>
</reference>
<evidence type="ECO:0000313" key="2">
    <source>
        <dbReference type="EMBL" id="ETL25266.1"/>
    </source>
</evidence>
<gene>
    <name evidence="2" type="ORF">L916_20863</name>
</gene>
<name>W2HTU4_PHYNI</name>
<dbReference type="InterPro" id="IPR045063">
    <property type="entry name" value="Dynamin_N"/>
</dbReference>
<evidence type="ECO:0000259" key="1">
    <source>
        <dbReference type="PROSITE" id="PS51718"/>
    </source>
</evidence>
<proteinExistence type="predicted"/>